<gene>
    <name evidence="1" type="ORF">VSA01S_36480</name>
</gene>
<dbReference type="AlphaFoldDB" id="A0A511QKG6"/>
<protein>
    <submittedName>
        <fullName evidence="1">Uncharacterized protein</fullName>
    </submittedName>
</protein>
<proteinExistence type="predicted"/>
<name>A0A511QKG6_9VIBR</name>
<evidence type="ECO:0000313" key="1">
    <source>
        <dbReference type="EMBL" id="GEM77536.1"/>
    </source>
</evidence>
<organism evidence="1 2">
    <name type="scientific">Vibrio sagamiensis NBRC 104589</name>
    <dbReference type="NCBI Taxonomy" id="1219064"/>
    <lineage>
        <taxon>Bacteria</taxon>
        <taxon>Pseudomonadati</taxon>
        <taxon>Pseudomonadota</taxon>
        <taxon>Gammaproteobacteria</taxon>
        <taxon>Vibrionales</taxon>
        <taxon>Vibrionaceae</taxon>
        <taxon>Vibrio</taxon>
    </lineage>
</organism>
<sequence length="875" mass="102712">MRFEVINDFKKKSEYELISFINNRTSERIPNYSLLLGAGCSVTSGIKTGEQLVETWKKEYFKQIKKSDDYTEKELEEFLSKQSWYKKEHEYSSLFEKIYHLPIHRKKFIQQQVDKKIPSIGYAYLVSLCDENNKFFDTIYTTNFDDLINESFYQFGQERPILCAHDSSIKSLSVHTGRPKIIKLHGDYLYEVNATLGETDRLDENTEMKFREFSKEFGLVVIGYSGNDNSIMNCIEAILKEDKCFDNGVYWCVRKGEEISKRLSDLINNDKDNKIFIVEIDGFDQFMAKVNNEARQGKSILNNFSEKKRADIIESFCQDKYNLRDEQIIKDDISFLRQKNEKKALVEALTNLSKDSADDDISDAELNNLIEIDRLTKTDIDTAKAECKRYLEEDINDAFKERIINKLVRINMLLGRSYELEAATWCDELIKMDKYDEVLLIRKAYLFSDKVKTYETLMEEYDKFKNNVKYLNALSEILIDIISLKYSYKYNINDAKTYLEKSIRLNPSINNRAHYIMFNLMALEIENITQGKDKKGEVEKIRESAREKLKSFRINSESIQYMKLSIHKIINERTVDYADKILSSIIKLSEKSNQSIKESLETVFSGVFFDLHNYGGGEYRKLMEKYILSDYFGRDESIHITMMKLHYHINVCDNNKNEAQRIINEIVNSNKYHQYSEKIIDILLYAFANSDDAKVYIENVKDKISKPEYYLAISEIAQYEGEYGESIKLLDKAYNSGMVESQYKIRKSYIYLTAKDYKKVLEINLSDKNHEEYDISVLEINKQFALKKLGEPIDKTVLNEIIAKCKKNTKDETKSPLTEDRWICANIILGSSIQYRTHIDNNIKSYPKKYFDYKRWPILKNEKFKRPEVGLKVAS</sequence>
<keyword evidence="2" id="KW-1185">Reference proteome</keyword>
<dbReference type="EMBL" id="BJXJ01000061">
    <property type="protein sequence ID" value="GEM77536.1"/>
    <property type="molecule type" value="Genomic_DNA"/>
</dbReference>
<dbReference type="SUPFAM" id="SSF52467">
    <property type="entry name" value="DHS-like NAD/FAD-binding domain"/>
    <property type="match status" value="1"/>
</dbReference>
<dbReference type="InterPro" id="IPR029035">
    <property type="entry name" value="DHS-like_NAD/FAD-binding_dom"/>
</dbReference>
<dbReference type="Gene3D" id="3.40.50.1220">
    <property type="entry name" value="TPP-binding domain"/>
    <property type="match status" value="1"/>
</dbReference>
<accession>A0A511QKG6</accession>
<evidence type="ECO:0000313" key="2">
    <source>
        <dbReference type="Proteomes" id="UP000321922"/>
    </source>
</evidence>
<dbReference type="Pfam" id="PF13289">
    <property type="entry name" value="SIR2_2"/>
    <property type="match status" value="1"/>
</dbReference>
<comment type="caution">
    <text evidence="1">The sequence shown here is derived from an EMBL/GenBank/DDBJ whole genome shotgun (WGS) entry which is preliminary data.</text>
</comment>
<dbReference type="Proteomes" id="UP000321922">
    <property type="component" value="Unassembled WGS sequence"/>
</dbReference>
<reference evidence="1 2" key="1">
    <citation type="submission" date="2019-07" db="EMBL/GenBank/DDBJ databases">
        <title>Whole genome shotgun sequence of Vibrio sagamiensis NBRC 104589.</title>
        <authorList>
            <person name="Hosoyama A."/>
            <person name="Uohara A."/>
            <person name="Ohji S."/>
            <person name="Ichikawa N."/>
        </authorList>
    </citation>
    <scope>NUCLEOTIDE SEQUENCE [LARGE SCALE GENOMIC DNA]</scope>
    <source>
        <strain evidence="1 2">NBRC 104589</strain>
    </source>
</reference>
<dbReference type="RefSeq" id="WP_158000771.1">
    <property type="nucleotide sequence ID" value="NZ_BAOJ01000054.1"/>
</dbReference>